<keyword evidence="6" id="KW-1185">Reference proteome</keyword>
<dbReference type="PANTHER" id="PTHR10003">
    <property type="entry name" value="SUPEROXIDE DISMUTASE CU-ZN -RELATED"/>
    <property type="match status" value="1"/>
</dbReference>
<feature type="domain" description="Superoxide dismutase copper/zinc binding" evidence="4">
    <location>
        <begin position="61"/>
        <end position="195"/>
    </location>
</feature>
<dbReference type="InterPro" id="IPR024134">
    <property type="entry name" value="SOD_Cu/Zn_/chaperone"/>
</dbReference>
<dbReference type="EMBL" id="VZDO01000008">
    <property type="protein sequence ID" value="KAB0679780.1"/>
    <property type="molecule type" value="Genomic_DNA"/>
</dbReference>
<dbReference type="Gene3D" id="2.60.40.200">
    <property type="entry name" value="Superoxide dismutase, copper/zinc binding domain"/>
    <property type="match status" value="1"/>
</dbReference>
<dbReference type="AlphaFoldDB" id="A0A7V7TWM8"/>
<reference evidence="5 6" key="1">
    <citation type="submission" date="2019-09" db="EMBL/GenBank/DDBJ databases">
        <title>YIM 132180 draft genome.</title>
        <authorList>
            <person name="Zhang K."/>
        </authorList>
    </citation>
    <scope>NUCLEOTIDE SEQUENCE [LARGE SCALE GENOMIC DNA]</scope>
    <source>
        <strain evidence="5 6">YIM 132180</strain>
    </source>
</reference>
<gene>
    <name evidence="5" type="ORF">F6X38_11155</name>
</gene>
<dbReference type="CDD" id="cd00305">
    <property type="entry name" value="Cu-Zn_Superoxide_Dismutase"/>
    <property type="match status" value="1"/>
</dbReference>
<organism evidence="5 6">
    <name type="scientific">Plantimonas leprariae</name>
    <dbReference type="NCBI Taxonomy" id="2615207"/>
    <lineage>
        <taxon>Bacteria</taxon>
        <taxon>Pseudomonadati</taxon>
        <taxon>Pseudomonadota</taxon>
        <taxon>Alphaproteobacteria</taxon>
        <taxon>Hyphomicrobiales</taxon>
        <taxon>Aurantimonadaceae</taxon>
        <taxon>Plantimonas</taxon>
    </lineage>
</organism>
<dbReference type="InterPro" id="IPR036423">
    <property type="entry name" value="SOD-like_Cu/Zn_dom_sf"/>
</dbReference>
<feature type="compositionally biased region" description="Low complexity" evidence="2">
    <location>
        <begin position="21"/>
        <end position="43"/>
    </location>
</feature>
<keyword evidence="3" id="KW-0732">Signal</keyword>
<feature type="signal peptide" evidence="3">
    <location>
        <begin position="1"/>
        <end position="19"/>
    </location>
</feature>
<name>A0A7V7TWM8_9HYPH</name>
<dbReference type="RefSeq" id="WP_150969901.1">
    <property type="nucleotide sequence ID" value="NZ_VZDO01000008.1"/>
</dbReference>
<protein>
    <submittedName>
        <fullName evidence="5">Superoxide dismutase family protein</fullName>
    </submittedName>
</protein>
<evidence type="ECO:0000256" key="1">
    <source>
        <dbReference type="ARBA" id="ARBA00010457"/>
    </source>
</evidence>
<comment type="caution">
    <text evidence="5">The sequence shown here is derived from an EMBL/GenBank/DDBJ whole genome shotgun (WGS) entry which is preliminary data.</text>
</comment>
<feature type="chain" id="PRO_5031506508" evidence="3">
    <location>
        <begin position="20"/>
        <end position="199"/>
    </location>
</feature>
<proteinExistence type="inferred from homology"/>
<dbReference type="PRINTS" id="PR00068">
    <property type="entry name" value="CUZNDISMTASE"/>
</dbReference>
<evidence type="ECO:0000313" key="5">
    <source>
        <dbReference type="EMBL" id="KAB0679780.1"/>
    </source>
</evidence>
<dbReference type="Pfam" id="PF00080">
    <property type="entry name" value="Sod_Cu"/>
    <property type="match status" value="1"/>
</dbReference>
<evidence type="ECO:0000259" key="4">
    <source>
        <dbReference type="Pfam" id="PF00080"/>
    </source>
</evidence>
<dbReference type="SUPFAM" id="SSF49329">
    <property type="entry name" value="Cu,Zn superoxide dismutase-like"/>
    <property type="match status" value="1"/>
</dbReference>
<evidence type="ECO:0000256" key="3">
    <source>
        <dbReference type="SAM" id="SignalP"/>
    </source>
</evidence>
<comment type="similarity">
    <text evidence="1">Belongs to the Cu-Zn superoxide dismutase family.</text>
</comment>
<feature type="region of interest" description="Disordered" evidence="2">
    <location>
        <begin position="21"/>
        <end position="44"/>
    </location>
</feature>
<evidence type="ECO:0000313" key="6">
    <source>
        <dbReference type="Proteomes" id="UP000432089"/>
    </source>
</evidence>
<dbReference type="GO" id="GO:0005507">
    <property type="term" value="F:copper ion binding"/>
    <property type="evidence" value="ECO:0007669"/>
    <property type="project" value="InterPro"/>
</dbReference>
<accession>A0A7V7TWM8</accession>
<dbReference type="Proteomes" id="UP000432089">
    <property type="component" value="Unassembled WGS sequence"/>
</dbReference>
<dbReference type="GO" id="GO:0006801">
    <property type="term" value="P:superoxide metabolic process"/>
    <property type="evidence" value="ECO:0007669"/>
    <property type="project" value="InterPro"/>
</dbReference>
<sequence>MRRLLATACLTAAIAAASAARSQEASPPVPADKPAAAPSAPAAGMGEAVTVEMKAQDGSSRGTVKITPTPNGLLLEANLSGFGKGTGDRIHGFHFHQTGKCEGNFESAGGHYNPTNKEHGYLSANGPHAGDMPNFVLADDGTARFAVFNPMVRMTGGEAPLNDTDGTVIMIHGMADDYKSAPAGMAGERVACGVVFKAS</sequence>
<dbReference type="InterPro" id="IPR001424">
    <property type="entry name" value="SOD_Cu_Zn_dom"/>
</dbReference>
<evidence type="ECO:0000256" key="2">
    <source>
        <dbReference type="SAM" id="MobiDB-lite"/>
    </source>
</evidence>